<dbReference type="Pfam" id="PF01476">
    <property type="entry name" value="LysM"/>
    <property type="match status" value="1"/>
</dbReference>
<proteinExistence type="predicted"/>
<feature type="region of interest" description="Disordered" evidence="1">
    <location>
        <begin position="82"/>
        <end position="112"/>
    </location>
</feature>
<gene>
    <name evidence="3" type="ORF">PSYICH_LOCUS1408</name>
</gene>
<keyword evidence="4" id="KW-1185">Reference proteome</keyword>
<evidence type="ECO:0000313" key="3">
    <source>
        <dbReference type="EMBL" id="CAH1099507.1"/>
    </source>
</evidence>
<organism evidence="3 4">
    <name type="scientific">Psylliodes chrysocephalus</name>
    <dbReference type="NCBI Taxonomy" id="3402493"/>
    <lineage>
        <taxon>Eukaryota</taxon>
        <taxon>Metazoa</taxon>
        <taxon>Ecdysozoa</taxon>
        <taxon>Arthropoda</taxon>
        <taxon>Hexapoda</taxon>
        <taxon>Insecta</taxon>
        <taxon>Pterygota</taxon>
        <taxon>Neoptera</taxon>
        <taxon>Endopterygota</taxon>
        <taxon>Coleoptera</taxon>
        <taxon>Polyphaga</taxon>
        <taxon>Cucujiformia</taxon>
        <taxon>Chrysomeloidea</taxon>
        <taxon>Chrysomelidae</taxon>
        <taxon>Galerucinae</taxon>
        <taxon>Alticini</taxon>
        <taxon>Psylliodes</taxon>
    </lineage>
</organism>
<evidence type="ECO:0000256" key="1">
    <source>
        <dbReference type="SAM" id="MobiDB-lite"/>
    </source>
</evidence>
<dbReference type="InterPro" id="IPR045030">
    <property type="entry name" value="LYSM1-4"/>
</dbReference>
<dbReference type="Gene3D" id="3.10.350.10">
    <property type="entry name" value="LysM domain"/>
    <property type="match status" value="1"/>
</dbReference>
<feature type="compositionally biased region" description="Polar residues" evidence="1">
    <location>
        <begin position="98"/>
        <end position="110"/>
    </location>
</feature>
<dbReference type="PANTHER" id="PTHR20932">
    <property type="entry name" value="LYSM AND PUTATIVE PEPTIDOGLYCAN-BINDING DOMAIN-CONTAINING PROTEIN"/>
    <property type="match status" value="1"/>
</dbReference>
<evidence type="ECO:0000313" key="4">
    <source>
        <dbReference type="Proteomes" id="UP001153636"/>
    </source>
</evidence>
<accession>A0A9P0C9K6</accession>
<dbReference type="InterPro" id="IPR036779">
    <property type="entry name" value="LysM_dom_sf"/>
</dbReference>
<feature type="domain" description="LysM" evidence="2">
    <location>
        <begin position="35"/>
        <end position="79"/>
    </location>
</feature>
<dbReference type="SUPFAM" id="SSF54106">
    <property type="entry name" value="LysM domain"/>
    <property type="match status" value="1"/>
</dbReference>
<reference evidence="3" key="1">
    <citation type="submission" date="2022-01" db="EMBL/GenBank/DDBJ databases">
        <authorList>
            <person name="King R."/>
        </authorList>
    </citation>
    <scope>NUCLEOTIDE SEQUENCE</scope>
</reference>
<dbReference type="PROSITE" id="PS51782">
    <property type="entry name" value="LYSM"/>
    <property type="match status" value="1"/>
</dbReference>
<dbReference type="PANTHER" id="PTHR20932:SF8">
    <property type="entry name" value="LD22649P"/>
    <property type="match status" value="1"/>
</dbReference>
<dbReference type="AlphaFoldDB" id="A0A9P0C9K6"/>
<dbReference type="SMART" id="SM00257">
    <property type="entry name" value="LysM"/>
    <property type="match status" value="1"/>
</dbReference>
<dbReference type="EMBL" id="OV651813">
    <property type="protein sequence ID" value="CAH1099507.1"/>
    <property type="molecule type" value="Genomic_DNA"/>
</dbReference>
<feature type="compositionally biased region" description="Low complexity" evidence="1">
    <location>
        <begin position="82"/>
        <end position="91"/>
    </location>
</feature>
<sequence length="210" mass="23975">MDRGSYERLSIRESAQSLKKYGSTSKHITKNDSFIKHYVSNTDTLQGIALKHNVTIEQIRRANKLWTSDSLFLREYLLIPSTEPSTSYSSSHSKERPQSLSDSITSPTRSSFDEEDIDGFLNKIDAAIATTKEDVQKTTRNSEFAVGFDQMDRRHPAISRMKQMVNNNTAHVPEPTIKVPTSTTVVVQRGKKVRTSLRQHERQQDELFEL</sequence>
<evidence type="ECO:0000259" key="2">
    <source>
        <dbReference type="PROSITE" id="PS51782"/>
    </source>
</evidence>
<name>A0A9P0C9K6_9CUCU</name>
<dbReference type="Proteomes" id="UP001153636">
    <property type="component" value="Chromosome 1"/>
</dbReference>
<protein>
    <recommendedName>
        <fullName evidence="2">LysM domain-containing protein</fullName>
    </recommendedName>
</protein>
<dbReference type="OrthoDB" id="2107166at2759"/>
<dbReference type="InterPro" id="IPR018392">
    <property type="entry name" value="LysM"/>
</dbReference>
<dbReference type="CDD" id="cd00118">
    <property type="entry name" value="LysM"/>
    <property type="match status" value="1"/>
</dbReference>